<evidence type="ECO:0000313" key="3">
    <source>
        <dbReference type="EMBL" id="PWH86715.1"/>
    </source>
</evidence>
<dbReference type="Pfam" id="PF06580">
    <property type="entry name" value="His_kinase"/>
    <property type="match status" value="1"/>
</dbReference>
<protein>
    <recommendedName>
        <fullName evidence="2">Signal transduction histidine kinase internal region domain-containing protein</fullName>
    </recommendedName>
</protein>
<reference evidence="3 4" key="1">
    <citation type="submission" date="2018-05" db="EMBL/GenBank/DDBJ databases">
        <title>Brumimicrobium oceani sp. nov., isolated from coastal sediment.</title>
        <authorList>
            <person name="Kou Y."/>
        </authorList>
    </citation>
    <scope>NUCLEOTIDE SEQUENCE [LARGE SCALE GENOMIC DNA]</scope>
    <source>
        <strain evidence="3 4">C305</strain>
    </source>
</reference>
<keyword evidence="1" id="KW-0812">Transmembrane</keyword>
<evidence type="ECO:0000313" key="4">
    <source>
        <dbReference type="Proteomes" id="UP000245370"/>
    </source>
</evidence>
<feature type="transmembrane region" description="Helical" evidence="1">
    <location>
        <begin position="32"/>
        <end position="52"/>
    </location>
</feature>
<feature type="domain" description="Signal transduction histidine kinase internal region" evidence="2">
    <location>
        <begin position="152"/>
        <end position="229"/>
    </location>
</feature>
<dbReference type="EMBL" id="QFRJ01000001">
    <property type="protein sequence ID" value="PWH86715.1"/>
    <property type="molecule type" value="Genomic_DNA"/>
</dbReference>
<dbReference type="AlphaFoldDB" id="A0A2U2XFZ7"/>
<dbReference type="SUPFAM" id="SSF55874">
    <property type="entry name" value="ATPase domain of HSP90 chaperone/DNA topoisomerase II/histidine kinase"/>
    <property type="match status" value="1"/>
</dbReference>
<sequence>MDIMGWSLLAIVLLVIIPMLYPAELPLVYHIYHIILFVVLFIVYYLNTNIIIPNVIKRGINLNYILLFLGICALVISLMNFIGNELNIRALVYQSLYPNEEYRPEEKKSYINYYLFFQTALVLSVGYINQSYRKWNLEELKNNELRERKAKAELETLKAQIQPHFFFNTLNTIYALTHTDLEKSQEAILKLSKMMRYVMNEENKFYVKLAEETSFIHNYLELMSHRLPKNVKLSYELTEEHPETQIAPMILLNFIENCFKHGVSTEHECLINISTHFEGDYFVLSTENDWLKNHQSNKSKGIGINNSKKRLEIIYPEKHKLEYEVKKNRYHSSLKIKLV</sequence>
<feature type="transmembrane region" description="Helical" evidence="1">
    <location>
        <begin position="64"/>
        <end position="83"/>
    </location>
</feature>
<dbReference type="InterPro" id="IPR036890">
    <property type="entry name" value="HATPase_C_sf"/>
</dbReference>
<dbReference type="GO" id="GO:0016020">
    <property type="term" value="C:membrane"/>
    <property type="evidence" value="ECO:0007669"/>
    <property type="project" value="InterPro"/>
</dbReference>
<name>A0A2U2XFZ7_9FLAO</name>
<proteinExistence type="predicted"/>
<evidence type="ECO:0000259" key="2">
    <source>
        <dbReference type="Pfam" id="PF06580"/>
    </source>
</evidence>
<keyword evidence="1" id="KW-0472">Membrane</keyword>
<accession>A0A2U2XFZ7</accession>
<dbReference type="InterPro" id="IPR050640">
    <property type="entry name" value="Bact_2-comp_sensor_kinase"/>
</dbReference>
<evidence type="ECO:0000256" key="1">
    <source>
        <dbReference type="SAM" id="Phobius"/>
    </source>
</evidence>
<dbReference type="Proteomes" id="UP000245370">
    <property type="component" value="Unassembled WGS sequence"/>
</dbReference>
<dbReference type="InterPro" id="IPR010559">
    <property type="entry name" value="Sig_transdc_His_kin_internal"/>
</dbReference>
<dbReference type="GO" id="GO:0000155">
    <property type="term" value="F:phosphorelay sensor kinase activity"/>
    <property type="evidence" value="ECO:0007669"/>
    <property type="project" value="InterPro"/>
</dbReference>
<reference evidence="3 4" key="2">
    <citation type="submission" date="2018-05" db="EMBL/GenBank/DDBJ databases">
        <authorList>
            <person name="Lanie J.A."/>
            <person name="Ng W.-L."/>
            <person name="Kazmierczak K.M."/>
            <person name="Andrzejewski T.M."/>
            <person name="Davidsen T.M."/>
            <person name="Wayne K.J."/>
            <person name="Tettelin H."/>
            <person name="Glass J.I."/>
            <person name="Rusch D."/>
            <person name="Podicherti R."/>
            <person name="Tsui H.-C.T."/>
            <person name="Winkler M.E."/>
        </authorList>
    </citation>
    <scope>NUCLEOTIDE SEQUENCE [LARGE SCALE GENOMIC DNA]</scope>
    <source>
        <strain evidence="3 4">C305</strain>
    </source>
</reference>
<gene>
    <name evidence="3" type="ORF">DIT68_00150</name>
</gene>
<dbReference type="PANTHER" id="PTHR34220:SF7">
    <property type="entry name" value="SENSOR HISTIDINE KINASE YPDA"/>
    <property type="match status" value="1"/>
</dbReference>
<keyword evidence="4" id="KW-1185">Reference proteome</keyword>
<dbReference type="PANTHER" id="PTHR34220">
    <property type="entry name" value="SENSOR HISTIDINE KINASE YPDA"/>
    <property type="match status" value="1"/>
</dbReference>
<comment type="caution">
    <text evidence="3">The sequence shown here is derived from an EMBL/GenBank/DDBJ whole genome shotgun (WGS) entry which is preliminary data.</text>
</comment>
<organism evidence="3 4">
    <name type="scientific">Brumimicrobium oceani</name>
    <dbReference type="NCBI Taxonomy" id="2100725"/>
    <lineage>
        <taxon>Bacteria</taxon>
        <taxon>Pseudomonadati</taxon>
        <taxon>Bacteroidota</taxon>
        <taxon>Flavobacteriia</taxon>
        <taxon>Flavobacteriales</taxon>
        <taxon>Crocinitomicaceae</taxon>
        <taxon>Brumimicrobium</taxon>
    </lineage>
</organism>
<keyword evidence="1" id="KW-1133">Transmembrane helix</keyword>